<evidence type="ECO:0000256" key="2">
    <source>
        <dbReference type="ARBA" id="ARBA00023125"/>
    </source>
</evidence>
<protein>
    <submittedName>
        <fullName evidence="5">Helix-turn-helix domain-containing protein</fullName>
    </submittedName>
</protein>
<dbReference type="EMBL" id="JACJKY010000010">
    <property type="protein sequence ID" value="MBM6921032.1"/>
    <property type="molecule type" value="Genomic_DNA"/>
</dbReference>
<dbReference type="InterPro" id="IPR009057">
    <property type="entry name" value="Homeodomain-like_sf"/>
</dbReference>
<name>A0A938X5C4_9FIRM</name>
<dbReference type="PROSITE" id="PS00041">
    <property type="entry name" value="HTH_ARAC_FAMILY_1"/>
    <property type="match status" value="1"/>
</dbReference>
<dbReference type="InterPro" id="IPR053142">
    <property type="entry name" value="PchR_regulatory_protein"/>
</dbReference>
<feature type="domain" description="HTH araC/xylS-type" evidence="4">
    <location>
        <begin position="1"/>
        <end position="56"/>
    </location>
</feature>
<evidence type="ECO:0000313" key="5">
    <source>
        <dbReference type="EMBL" id="MBM6921032.1"/>
    </source>
</evidence>
<dbReference type="PRINTS" id="PR00032">
    <property type="entry name" value="HTHARAC"/>
</dbReference>
<dbReference type="Proteomes" id="UP000774750">
    <property type="component" value="Unassembled WGS sequence"/>
</dbReference>
<keyword evidence="2" id="KW-0238">DNA-binding</keyword>
<comment type="caution">
    <text evidence="5">The sequence shown here is derived from an EMBL/GenBank/DDBJ whole genome shotgun (WGS) entry which is preliminary data.</text>
</comment>
<sequence>MPCLKAHKMESAAYMLEHTEESVIEIASKHGYENASKFASAFKSAKGLSPVKYRSVCKRRNISDTASI</sequence>
<keyword evidence="1" id="KW-0805">Transcription regulation</keyword>
<dbReference type="Pfam" id="PF12833">
    <property type="entry name" value="HTH_18"/>
    <property type="match status" value="1"/>
</dbReference>
<dbReference type="SUPFAM" id="SSF46689">
    <property type="entry name" value="Homeodomain-like"/>
    <property type="match status" value="1"/>
</dbReference>
<reference evidence="5" key="2">
    <citation type="journal article" date="2021" name="Sci. Rep.">
        <title>The distribution of antibiotic resistance genes in chicken gut microbiota commensals.</title>
        <authorList>
            <person name="Juricova H."/>
            <person name="Matiasovicova J."/>
            <person name="Kubasova T."/>
            <person name="Cejkova D."/>
            <person name="Rychlik I."/>
        </authorList>
    </citation>
    <scope>NUCLEOTIDE SEQUENCE</scope>
    <source>
        <strain evidence="5">An559</strain>
    </source>
</reference>
<evidence type="ECO:0000259" key="4">
    <source>
        <dbReference type="PROSITE" id="PS01124"/>
    </source>
</evidence>
<dbReference type="AlphaFoldDB" id="A0A938X5C4"/>
<accession>A0A938X5C4</accession>
<dbReference type="GO" id="GO:0003700">
    <property type="term" value="F:DNA-binding transcription factor activity"/>
    <property type="evidence" value="ECO:0007669"/>
    <property type="project" value="InterPro"/>
</dbReference>
<gene>
    <name evidence="5" type="ORF">H6A12_07695</name>
</gene>
<proteinExistence type="predicted"/>
<evidence type="ECO:0000256" key="3">
    <source>
        <dbReference type="ARBA" id="ARBA00023163"/>
    </source>
</evidence>
<keyword evidence="3" id="KW-0804">Transcription</keyword>
<organism evidence="5 6">
    <name type="scientific">Merdimmobilis hominis</name>
    <dbReference type="NCBI Taxonomy" id="2897707"/>
    <lineage>
        <taxon>Bacteria</taxon>
        <taxon>Bacillati</taxon>
        <taxon>Bacillota</taxon>
        <taxon>Clostridia</taxon>
        <taxon>Eubacteriales</taxon>
        <taxon>Oscillospiraceae</taxon>
        <taxon>Merdimmobilis</taxon>
    </lineage>
</organism>
<reference evidence="5" key="1">
    <citation type="submission" date="2020-08" db="EMBL/GenBank/DDBJ databases">
        <authorList>
            <person name="Cejkova D."/>
            <person name="Kubasova T."/>
            <person name="Jahodarova E."/>
            <person name="Rychlik I."/>
        </authorList>
    </citation>
    <scope>NUCLEOTIDE SEQUENCE</scope>
    <source>
        <strain evidence="5">An559</strain>
    </source>
</reference>
<dbReference type="InterPro" id="IPR018060">
    <property type="entry name" value="HTH_AraC"/>
</dbReference>
<keyword evidence="6" id="KW-1185">Reference proteome</keyword>
<dbReference type="PANTHER" id="PTHR47893">
    <property type="entry name" value="REGULATORY PROTEIN PCHR"/>
    <property type="match status" value="1"/>
</dbReference>
<dbReference type="PANTHER" id="PTHR47893:SF1">
    <property type="entry name" value="REGULATORY PROTEIN PCHR"/>
    <property type="match status" value="1"/>
</dbReference>
<dbReference type="GO" id="GO:0043565">
    <property type="term" value="F:sequence-specific DNA binding"/>
    <property type="evidence" value="ECO:0007669"/>
    <property type="project" value="InterPro"/>
</dbReference>
<dbReference type="InterPro" id="IPR020449">
    <property type="entry name" value="Tscrpt_reg_AraC-type_HTH"/>
</dbReference>
<dbReference type="Gene3D" id="1.10.10.60">
    <property type="entry name" value="Homeodomain-like"/>
    <property type="match status" value="1"/>
</dbReference>
<evidence type="ECO:0000313" key="6">
    <source>
        <dbReference type="Proteomes" id="UP000774750"/>
    </source>
</evidence>
<dbReference type="InterPro" id="IPR018062">
    <property type="entry name" value="HTH_AraC-typ_CS"/>
</dbReference>
<evidence type="ECO:0000256" key="1">
    <source>
        <dbReference type="ARBA" id="ARBA00023015"/>
    </source>
</evidence>
<dbReference type="PROSITE" id="PS01124">
    <property type="entry name" value="HTH_ARAC_FAMILY_2"/>
    <property type="match status" value="1"/>
</dbReference>